<organism evidence="2 3">
    <name type="scientific">Haemophilus parainfluenzae HK2019</name>
    <dbReference type="NCBI Taxonomy" id="1095746"/>
    <lineage>
        <taxon>Bacteria</taxon>
        <taxon>Pseudomonadati</taxon>
        <taxon>Pseudomonadota</taxon>
        <taxon>Gammaproteobacteria</taxon>
        <taxon>Pasteurellales</taxon>
        <taxon>Pasteurellaceae</taxon>
        <taxon>Haemophilus</taxon>
    </lineage>
</organism>
<feature type="non-terminal residue" evidence="2">
    <location>
        <position position="149"/>
    </location>
</feature>
<dbReference type="Proteomes" id="UP000003778">
    <property type="component" value="Unassembled WGS sequence"/>
</dbReference>
<comment type="caution">
    <text evidence="2">The sequence shown here is derived from an EMBL/GenBank/DDBJ whole genome shotgun (WGS) entry which is preliminary data.</text>
</comment>
<reference evidence="2 3" key="1">
    <citation type="submission" date="2012-04" db="EMBL/GenBank/DDBJ databases">
        <authorList>
            <person name="Durkin A.S."/>
            <person name="McCorrison J."/>
            <person name="Torralba M."/>
            <person name="Gillis M."/>
            <person name="Methe B."/>
            <person name="Sutton G."/>
            <person name="Nelson K.E."/>
        </authorList>
    </citation>
    <scope>NUCLEOTIDE SEQUENCE [LARGE SCALE GENOMIC DNA]</scope>
    <source>
        <strain evidence="2 3">HK2019</strain>
    </source>
</reference>
<keyword evidence="1" id="KW-0812">Transmembrane</keyword>
<keyword evidence="1" id="KW-1133">Transmembrane helix</keyword>
<evidence type="ECO:0000313" key="2">
    <source>
        <dbReference type="EMBL" id="EIJ30274.1"/>
    </source>
</evidence>
<evidence type="ECO:0000256" key="1">
    <source>
        <dbReference type="SAM" id="Phobius"/>
    </source>
</evidence>
<accession>A0ABP2NXZ1</accession>
<evidence type="ECO:0000313" key="3">
    <source>
        <dbReference type="Proteomes" id="UP000003778"/>
    </source>
</evidence>
<feature type="transmembrane region" description="Helical" evidence="1">
    <location>
        <begin position="37"/>
        <end position="54"/>
    </location>
</feature>
<protein>
    <submittedName>
        <fullName evidence="2">Uncharacterized protein</fullName>
    </submittedName>
</protein>
<gene>
    <name evidence="2" type="ORF">HMPREF1119_2074</name>
</gene>
<sequence length="149" mass="18364">MCISNYNPDVIARNVKQLGNGVIEVRRYNDGHIRADLSWVWFLCSIGFMLYDYFTTQTLFRDVQWAISVDWALEDNWKWRIESFTELGKEIPENYYNEFKIGMIKKHWSRIYWGWFYILLPLFWFFMVASPKWRPVRFDAKRRLVYFWS</sequence>
<dbReference type="EMBL" id="AJTC01000023">
    <property type="protein sequence ID" value="EIJ30274.1"/>
    <property type="molecule type" value="Genomic_DNA"/>
</dbReference>
<keyword evidence="3" id="KW-1185">Reference proteome</keyword>
<feature type="transmembrane region" description="Helical" evidence="1">
    <location>
        <begin position="111"/>
        <end position="129"/>
    </location>
</feature>
<name>A0ABP2NXZ1_HAEPA</name>
<keyword evidence="1" id="KW-0472">Membrane</keyword>
<proteinExistence type="predicted"/>